<sequence length="196" mass="22216">MLQLHRRLARVAVVCDWNIGRRPRRSLISAVSMLSCSAKSSLDPSLPHSPIDRLLQNVQVDTASLQVFRRTRSFNRDYATDTLACRLCGANVIVERNARHSPTTAYNHGSRRSRSSLMWLHPFVVESAAHRSPTRTPQPSSRHDGASVRRSLRQPTIRFAGATRVMRRSSMRPLMDGTDVRHFAMHPTTPTHLVIY</sequence>
<evidence type="ECO:0000256" key="1">
    <source>
        <dbReference type="SAM" id="MobiDB-lite"/>
    </source>
</evidence>
<protein>
    <submittedName>
        <fullName evidence="3">Uncharacterized protein</fullName>
    </submittedName>
</protein>
<feature type="region of interest" description="Disordered" evidence="1">
    <location>
        <begin position="129"/>
        <end position="154"/>
    </location>
</feature>
<name>A0A914UZ93_9BILA</name>
<keyword evidence="2" id="KW-1185">Reference proteome</keyword>
<evidence type="ECO:0000313" key="3">
    <source>
        <dbReference type="WBParaSite" id="PSAMB.scaffold1330size32858.g12607.t1"/>
    </source>
</evidence>
<dbReference type="WBParaSite" id="PSAMB.scaffold1330size32858.g12607.t1">
    <property type="protein sequence ID" value="PSAMB.scaffold1330size32858.g12607.t1"/>
    <property type="gene ID" value="PSAMB.scaffold1330size32858.g12607"/>
</dbReference>
<organism evidence="2 3">
    <name type="scientific">Plectus sambesii</name>
    <dbReference type="NCBI Taxonomy" id="2011161"/>
    <lineage>
        <taxon>Eukaryota</taxon>
        <taxon>Metazoa</taxon>
        <taxon>Ecdysozoa</taxon>
        <taxon>Nematoda</taxon>
        <taxon>Chromadorea</taxon>
        <taxon>Plectida</taxon>
        <taxon>Plectina</taxon>
        <taxon>Plectoidea</taxon>
        <taxon>Plectidae</taxon>
        <taxon>Plectus</taxon>
    </lineage>
</organism>
<dbReference type="Proteomes" id="UP000887566">
    <property type="component" value="Unplaced"/>
</dbReference>
<dbReference type="AlphaFoldDB" id="A0A914UZ93"/>
<evidence type="ECO:0000313" key="2">
    <source>
        <dbReference type="Proteomes" id="UP000887566"/>
    </source>
</evidence>
<reference evidence="3" key="1">
    <citation type="submission" date="2022-11" db="UniProtKB">
        <authorList>
            <consortium name="WormBaseParasite"/>
        </authorList>
    </citation>
    <scope>IDENTIFICATION</scope>
</reference>
<accession>A0A914UZ93</accession>
<proteinExistence type="predicted"/>